<dbReference type="InterPro" id="IPR001155">
    <property type="entry name" value="OxRdtase_FMN_N"/>
</dbReference>
<evidence type="ECO:0000256" key="1">
    <source>
        <dbReference type="ARBA" id="ARBA00022630"/>
    </source>
</evidence>
<dbReference type="PANTHER" id="PTHR43656:SF2">
    <property type="entry name" value="BINDING OXIDOREDUCTASE, PUTATIVE (AFU_ORTHOLOGUE AFUA_2G08260)-RELATED"/>
    <property type="match status" value="1"/>
</dbReference>
<sequence length="441" mass="50109">MENDLIFQPLAFKNLTVKNRIFRSSISGRWDNYNGSGTQARINWEEKFARGGVGAIISSFVPIHVRGRIMPNYAMIDDDDKIPFWRQVAEKVHEYDCKFIMQLSHSGRQRDVPGVENLMNKGLSSTSKMDTFHGLLCQAMTLGEIKQAIQQFVDGARRAREAGLDGVELHASHGYLFTQFLSSGINDRKDEYGGSLENRARFLLDVIQGIRKEVGEDFHLQVKINIVDENNALYPWEKWGNKPEEYVQICKWVEEAGADGLHVSAGSLFPHPLVPPGGFPLDEANWWYGSMASSGVRGYMNYTVFHFKILRPLFRWLWNRTKKKYPIEGVSADLCKRVKESVSIPVLNTGGYQDGKLIRKVISEGYCDGVAIARPLIANNDLPKVLERGQDLPDKPCSFCNRCLINAPANPLGCYDLRRYDNDYDAMIREVMTVYDPPPFR</sequence>
<dbReference type="EMBL" id="CP038033">
    <property type="protein sequence ID" value="QBQ55945.1"/>
    <property type="molecule type" value="Genomic_DNA"/>
</dbReference>
<dbReference type="CDD" id="cd02803">
    <property type="entry name" value="OYE_like_FMN_family"/>
    <property type="match status" value="1"/>
</dbReference>
<evidence type="ECO:0000313" key="4">
    <source>
        <dbReference type="EMBL" id="QBQ55945.1"/>
    </source>
</evidence>
<evidence type="ECO:0000259" key="3">
    <source>
        <dbReference type="Pfam" id="PF00724"/>
    </source>
</evidence>
<accession>A0A4V1AWA4</accession>
<dbReference type="KEGG" id="nwr:E3U44_16565"/>
<dbReference type="Gene3D" id="3.20.20.70">
    <property type="entry name" value="Aldolase class I"/>
    <property type="match status" value="1"/>
</dbReference>
<evidence type="ECO:0000313" key="5">
    <source>
        <dbReference type="Proteomes" id="UP000294325"/>
    </source>
</evidence>
<protein>
    <submittedName>
        <fullName evidence="4">NADH:flavin oxidoreductase</fullName>
    </submittedName>
</protein>
<dbReference type="SUPFAM" id="SSF51395">
    <property type="entry name" value="FMN-linked oxidoreductases"/>
    <property type="match status" value="1"/>
</dbReference>
<keyword evidence="2" id="KW-0560">Oxidoreductase</keyword>
<dbReference type="AlphaFoldDB" id="A0A4V1AWA4"/>
<dbReference type="GO" id="GO:0010181">
    <property type="term" value="F:FMN binding"/>
    <property type="evidence" value="ECO:0007669"/>
    <property type="project" value="InterPro"/>
</dbReference>
<name>A0A4V1AWA4_9GAMM</name>
<gene>
    <name evidence="4" type="ORF">E3U44_16565</name>
</gene>
<organism evidence="4 5">
    <name type="scientific">Nitrosococcus wardiae</name>
    <dbReference type="NCBI Taxonomy" id="1814290"/>
    <lineage>
        <taxon>Bacteria</taxon>
        <taxon>Pseudomonadati</taxon>
        <taxon>Pseudomonadota</taxon>
        <taxon>Gammaproteobacteria</taxon>
        <taxon>Chromatiales</taxon>
        <taxon>Chromatiaceae</taxon>
        <taxon>Nitrosococcus</taxon>
    </lineage>
</organism>
<dbReference type="PANTHER" id="PTHR43656">
    <property type="entry name" value="BINDING OXIDOREDUCTASE, PUTATIVE (AFU_ORTHOLOGUE AFUA_2G08260)-RELATED"/>
    <property type="match status" value="1"/>
</dbReference>
<dbReference type="GO" id="GO:0016491">
    <property type="term" value="F:oxidoreductase activity"/>
    <property type="evidence" value="ECO:0007669"/>
    <property type="project" value="UniProtKB-KW"/>
</dbReference>
<feature type="domain" description="NADH:flavin oxidoreductase/NADH oxidase N-terminal" evidence="3">
    <location>
        <begin position="6"/>
        <end position="228"/>
    </location>
</feature>
<dbReference type="Pfam" id="PF00724">
    <property type="entry name" value="Oxidored_FMN"/>
    <property type="match status" value="1"/>
</dbReference>
<proteinExistence type="predicted"/>
<keyword evidence="5" id="KW-1185">Reference proteome</keyword>
<dbReference type="InterPro" id="IPR013785">
    <property type="entry name" value="Aldolase_TIM"/>
</dbReference>
<dbReference type="RefSeq" id="WP_134359200.1">
    <property type="nucleotide sequence ID" value="NZ_CP038033.1"/>
</dbReference>
<reference evidence="4 5" key="1">
    <citation type="submission" date="2019-03" db="EMBL/GenBank/DDBJ databases">
        <title>The genome sequence of Nitrosococcus wardiae strain D1FHST reveals the archetypal metabolic capacity of ammonia-oxidizing Gammaproteobacteria.</title>
        <authorList>
            <person name="Wang L."/>
            <person name="Lim C.K."/>
            <person name="Hanson T.E."/>
            <person name="Dang H."/>
            <person name="Klotz M.G."/>
        </authorList>
    </citation>
    <scope>NUCLEOTIDE SEQUENCE [LARGE SCALE GENOMIC DNA]</scope>
    <source>
        <strain evidence="4 5">D1FHS</strain>
    </source>
</reference>
<dbReference type="InterPro" id="IPR051799">
    <property type="entry name" value="NADH_flavin_oxidoreductase"/>
</dbReference>
<keyword evidence="1" id="KW-0285">Flavoprotein</keyword>
<dbReference type="OrthoDB" id="8523426at2"/>
<evidence type="ECO:0000256" key="2">
    <source>
        <dbReference type="ARBA" id="ARBA00023002"/>
    </source>
</evidence>
<dbReference type="Proteomes" id="UP000294325">
    <property type="component" value="Chromosome"/>
</dbReference>